<proteinExistence type="predicted"/>
<sequence length="55" mass="6048">MGGTSTQTRFERVLEQPNEPPLPEGDTSGSEEGRLEENIELTDTVRIPYDSPLTG</sequence>
<dbReference type="AlphaFoldDB" id="A0A699QFB4"/>
<reference evidence="2" key="1">
    <citation type="journal article" date="2019" name="Sci. Rep.">
        <title>Draft genome of Tanacetum cinerariifolium, the natural source of mosquito coil.</title>
        <authorList>
            <person name="Yamashiro T."/>
            <person name="Shiraishi A."/>
            <person name="Satake H."/>
            <person name="Nakayama K."/>
        </authorList>
    </citation>
    <scope>NUCLEOTIDE SEQUENCE</scope>
</reference>
<organism evidence="2">
    <name type="scientific">Tanacetum cinerariifolium</name>
    <name type="common">Dalmatian daisy</name>
    <name type="synonym">Chrysanthemum cinerariifolium</name>
    <dbReference type="NCBI Taxonomy" id="118510"/>
    <lineage>
        <taxon>Eukaryota</taxon>
        <taxon>Viridiplantae</taxon>
        <taxon>Streptophyta</taxon>
        <taxon>Embryophyta</taxon>
        <taxon>Tracheophyta</taxon>
        <taxon>Spermatophyta</taxon>
        <taxon>Magnoliopsida</taxon>
        <taxon>eudicotyledons</taxon>
        <taxon>Gunneridae</taxon>
        <taxon>Pentapetalae</taxon>
        <taxon>asterids</taxon>
        <taxon>campanulids</taxon>
        <taxon>Asterales</taxon>
        <taxon>Asteraceae</taxon>
        <taxon>Asteroideae</taxon>
        <taxon>Anthemideae</taxon>
        <taxon>Anthemidinae</taxon>
        <taxon>Tanacetum</taxon>
    </lineage>
</organism>
<dbReference type="EMBL" id="BKCJ011030475">
    <property type="protein sequence ID" value="GFC70771.1"/>
    <property type="molecule type" value="Genomic_DNA"/>
</dbReference>
<protein>
    <submittedName>
        <fullName evidence="2">Uncharacterized protein</fullName>
    </submittedName>
</protein>
<evidence type="ECO:0000256" key="1">
    <source>
        <dbReference type="SAM" id="MobiDB-lite"/>
    </source>
</evidence>
<gene>
    <name evidence="2" type="ORF">Tci_842741</name>
</gene>
<feature type="region of interest" description="Disordered" evidence="1">
    <location>
        <begin position="1"/>
        <end position="37"/>
    </location>
</feature>
<comment type="caution">
    <text evidence="2">The sequence shown here is derived from an EMBL/GenBank/DDBJ whole genome shotgun (WGS) entry which is preliminary data.</text>
</comment>
<accession>A0A699QFB4</accession>
<feature type="non-terminal residue" evidence="2">
    <location>
        <position position="55"/>
    </location>
</feature>
<name>A0A699QFB4_TANCI</name>
<evidence type="ECO:0000313" key="2">
    <source>
        <dbReference type="EMBL" id="GFC70771.1"/>
    </source>
</evidence>